<dbReference type="EMBL" id="FOJG01000001">
    <property type="protein sequence ID" value="SEW43179.1"/>
    <property type="molecule type" value="Genomic_DNA"/>
</dbReference>
<sequence>MCRKYISAFIGCCLMISTAMANGAQQHIKPAVVTGQESILLTEALRRISQQWGTRFAYESGLLPAVKVTYNWKELSASNAAAVLKTILPPIGLVPVSIGDNYYTIVKQAERARTAAPVAVTAPDIAILDTIPVPATAIRKTDGVITGRVTEKYTRKPVAAASISIPELGLFTVTDTLGVFIFREIPAGKVRINVQSINTLSAESVVTVAPQQVYRLYFELDKQVLALKEVQVVASESRAGSATASHISQTAIEHLQATSLADVLQLLPGALAQNPDLSKVNRFAIRQITPDNMGSLGTAVILNDAPISNNANLQSTNTARGGALAGFETSSGGGVDLRQISADNIASVEVIRGVPSVEYGDLTSGAILVKTKAGPTPLTLKARINPTLTQLWAGKGFALGEKYGNLNVDVDYTKSYSDQRYEYNAFNRITTNLLYSKKFFRQHPLFTTTGFTFATNLDDQKQDPDDIAEKIKRSSKDMAFRFNTSGKWSLQQRFARMINYTFSVNYSVQDGYYQKQVGSGITPLINAMKDTTMVTSYLQSEYLARYWISGRPFNAFAKITNGFFSRTGSLKHKVLMGAEWKMDANYGGGKTFDLNFPPAIGSDGSVTRPRAFKDIPALQQLSAYVEDKITTTIRQHTLTVQAGLRFDQVSKTGGVWSPRVNAAYEIIPGLYARAGFGITAKAPSLLYLYPENAYFDYINLNGYNDDASKRVMIATTKVYNTDNDHLKMAVNNKKELGLDWQFAGTKRLTVTAYYEKLKNGYDFNTTLGSINVLPLQLYKIVQANGSQSVQPDVIINRLPAYNMPVNDLLNTNKGVEFDLDLGRFEALRTSFVFNGAWMNSKSISQGYYIAKNTPYKAGEVEPERVGIYAPGRGKENEQFSTTLRMIHHIPQLRFIITFSAQTIWVSKNSYLGQDSLAVGYISRSDGSVNWFNDKQRSELSRNNLADREVILPISAANYITESWKPLWLFNTRLTKEIGKNIGFSFYANNVFMYNPLERSTRNNTVYTRRNQRLFFGTEINIKF</sequence>
<comment type="subcellular location">
    <subcellularLocation>
        <location evidence="1">Cell outer membrane</location>
        <topology evidence="1">Multi-pass membrane protein</topology>
    </subcellularLocation>
</comment>
<keyword evidence="7 10" id="KW-0472">Membrane</keyword>
<feature type="domain" description="TonB-dependent receptor plug" evidence="13">
    <location>
        <begin position="241"/>
        <end position="365"/>
    </location>
</feature>
<feature type="chain" id="PRO_5011709701" evidence="11">
    <location>
        <begin position="22"/>
        <end position="1023"/>
    </location>
</feature>
<evidence type="ECO:0000256" key="10">
    <source>
        <dbReference type="RuleBase" id="RU003357"/>
    </source>
</evidence>
<feature type="signal peptide" evidence="11">
    <location>
        <begin position="1"/>
        <end position="21"/>
    </location>
</feature>
<keyword evidence="15" id="KW-1185">Reference proteome</keyword>
<dbReference type="GO" id="GO:0044718">
    <property type="term" value="P:siderophore transmembrane transport"/>
    <property type="evidence" value="ECO:0007669"/>
    <property type="project" value="TreeGrafter"/>
</dbReference>
<dbReference type="PANTHER" id="PTHR30069">
    <property type="entry name" value="TONB-DEPENDENT OUTER MEMBRANE RECEPTOR"/>
    <property type="match status" value="1"/>
</dbReference>
<evidence type="ECO:0000256" key="7">
    <source>
        <dbReference type="ARBA" id="ARBA00023136"/>
    </source>
</evidence>
<dbReference type="SUPFAM" id="SSF56935">
    <property type="entry name" value="Porins"/>
    <property type="match status" value="1"/>
</dbReference>
<keyword evidence="2" id="KW-0813">Transport</keyword>
<dbReference type="GO" id="GO:0009279">
    <property type="term" value="C:cell outer membrane"/>
    <property type="evidence" value="ECO:0007669"/>
    <property type="project" value="UniProtKB-SubCell"/>
</dbReference>
<evidence type="ECO:0000256" key="8">
    <source>
        <dbReference type="ARBA" id="ARBA00023170"/>
    </source>
</evidence>
<evidence type="ECO:0000313" key="14">
    <source>
        <dbReference type="EMBL" id="SEW43179.1"/>
    </source>
</evidence>
<gene>
    <name evidence="14" type="ORF">SAMN04488122_3185</name>
</gene>
<accession>A0A1I0RPJ1</accession>
<proteinExistence type="inferred from homology"/>
<evidence type="ECO:0000256" key="2">
    <source>
        <dbReference type="ARBA" id="ARBA00022448"/>
    </source>
</evidence>
<dbReference type="InterPro" id="IPR000531">
    <property type="entry name" value="Beta-barrel_TonB"/>
</dbReference>
<evidence type="ECO:0000256" key="11">
    <source>
        <dbReference type="SAM" id="SignalP"/>
    </source>
</evidence>
<dbReference type="Gene3D" id="2.40.170.20">
    <property type="entry name" value="TonB-dependent receptor, beta-barrel domain"/>
    <property type="match status" value="1"/>
</dbReference>
<dbReference type="Gene3D" id="2.170.130.10">
    <property type="entry name" value="TonB-dependent receptor, plug domain"/>
    <property type="match status" value="1"/>
</dbReference>
<feature type="domain" description="TonB-dependent receptor-like beta-barrel" evidence="12">
    <location>
        <begin position="414"/>
        <end position="990"/>
    </location>
</feature>
<dbReference type="AlphaFoldDB" id="A0A1I0RPJ1"/>
<dbReference type="RefSeq" id="WP_218150319.1">
    <property type="nucleotide sequence ID" value="NZ_FOJG01000001.1"/>
</dbReference>
<dbReference type="PANTHER" id="PTHR30069:SF29">
    <property type="entry name" value="HEMOGLOBIN AND HEMOGLOBIN-HAPTOGLOBIN-BINDING PROTEIN 1-RELATED"/>
    <property type="match status" value="1"/>
</dbReference>
<dbReference type="Pfam" id="PF07715">
    <property type="entry name" value="Plug"/>
    <property type="match status" value="1"/>
</dbReference>
<dbReference type="Pfam" id="PF13715">
    <property type="entry name" value="CarbopepD_reg_2"/>
    <property type="match status" value="1"/>
</dbReference>
<dbReference type="Pfam" id="PF00593">
    <property type="entry name" value="TonB_dep_Rec_b-barrel"/>
    <property type="match status" value="1"/>
</dbReference>
<evidence type="ECO:0000256" key="5">
    <source>
        <dbReference type="ARBA" id="ARBA00022729"/>
    </source>
</evidence>
<evidence type="ECO:0000313" key="15">
    <source>
        <dbReference type="Proteomes" id="UP000199310"/>
    </source>
</evidence>
<dbReference type="SUPFAM" id="SSF49464">
    <property type="entry name" value="Carboxypeptidase regulatory domain-like"/>
    <property type="match status" value="1"/>
</dbReference>
<dbReference type="InterPro" id="IPR036942">
    <property type="entry name" value="Beta-barrel_TonB_sf"/>
</dbReference>
<keyword evidence="5 11" id="KW-0732">Signal</keyword>
<comment type="similarity">
    <text evidence="10">Belongs to the TonB-dependent receptor family.</text>
</comment>
<evidence type="ECO:0000256" key="4">
    <source>
        <dbReference type="ARBA" id="ARBA00022692"/>
    </source>
</evidence>
<name>A0A1I0RPJ1_9BACT</name>
<evidence type="ECO:0000256" key="6">
    <source>
        <dbReference type="ARBA" id="ARBA00023077"/>
    </source>
</evidence>
<evidence type="ECO:0000256" key="1">
    <source>
        <dbReference type="ARBA" id="ARBA00004571"/>
    </source>
</evidence>
<dbReference type="InterPro" id="IPR008969">
    <property type="entry name" value="CarboxyPept-like_regulatory"/>
</dbReference>
<dbReference type="InterPro" id="IPR012910">
    <property type="entry name" value="Plug_dom"/>
</dbReference>
<protein>
    <submittedName>
        <fullName evidence="14">Outer membrane receptor proteins, mostly Fe transport</fullName>
    </submittedName>
</protein>
<keyword evidence="3" id="KW-1134">Transmembrane beta strand</keyword>
<organism evidence="14 15">
    <name type="scientific">Chitinophaga arvensicola</name>
    <dbReference type="NCBI Taxonomy" id="29529"/>
    <lineage>
        <taxon>Bacteria</taxon>
        <taxon>Pseudomonadati</taxon>
        <taxon>Bacteroidota</taxon>
        <taxon>Chitinophagia</taxon>
        <taxon>Chitinophagales</taxon>
        <taxon>Chitinophagaceae</taxon>
        <taxon>Chitinophaga</taxon>
    </lineage>
</organism>
<dbReference type="STRING" id="29529.SAMN04488122_3185"/>
<keyword evidence="4" id="KW-0812">Transmembrane</keyword>
<dbReference type="InterPro" id="IPR039426">
    <property type="entry name" value="TonB-dep_rcpt-like"/>
</dbReference>
<reference evidence="15" key="1">
    <citation type="submission" date="2016-10" db="EMBL/GenBank/DDBJ databases">
        <authorList>
            <person name="Varghese N."/>
            <person name="Submissions S."/>
        </authorList>
    </citation>
    <scope>NUCLEOTIDE SEQUENCE [LARGE SCALE GENOMIC DNA]</scope>
    <source>
        <strain evidence="15">DSM 3695</strain>
    </source>
</reference>
<evidence type="ECO:0000259" key="13">
    <source>
        <dbReference type="Pfam" id="PF07715"/>
    </source>
</evidence>
<keyword evidence="9" id="KW-0998">Cell outer membrane</keyword>
<dbReference type="Proteomes" id="UP000199310">
    <property type="component" value="Unassembled WGS sequence"/>
</dbReference>
<dbReference type="GO" id="GO:0015344">
    <property type="term" value="F:siderophore uptake transmembrane transporter activity"/>
    <property type="evidence" value="ECO:0007669"/>
    <property type="project" value="TreeGrafter"/>
</dbReference>
<evidence type="ECO:0000259" key="12">
    <source>
        <dbReference type="Pfam" id="PF00593"/>
    </source>
</evidence>
<keyword evidence="6 10" id="KW-0798">TonB box</keyword>
<evidence type="ECO:0000256" key="9">
    <source>
        <dbReference type="ARBA" id="ARBA00023237"/>
    </source>
</evidence>
<evidence type="ECO:0000256" key="3">
    <source>
        <dbReference type="ARBA" id="ARBA00022452"/>
    </source>
</evidence>
<dbReference type="InterPro" id="IPR037066">
    <property type="entry name" value="Plug_dom_sf"/>
</dbReference>
<dbReference type="Gene3D" id="2.60.40.1120">
    <property type="entry name" value="Carboxypeptidase-like, regulatory domain"/>
    <property type="match status" value="1"/>
</dbReference>
<keyword evidence="8 14" id="KW-0675">Receptor</keyword>